<protein>
    <submittedName>
        <fullName evidence="1">Uncharacterized protein</fullName>
    </submittedName>
</protein>
<comment type="caution">
    <text evidence="1">The sequence shown here is derived from an EMBL/GenBank/DDBJ whole genome shotgun (WGS) entry which is preliminary data.</text>
</comment>
<evidence type="ECO:0000313" key="1">
    <source>
        <dbReference type="EMBL" id="MCZ8513561.1"/>
    </source>
</evidence>
<organism evidence="1 2">
    <name type="scientific">Paenibacillus gyeongsangnamensis</name>
    <dbReference type="NCBI Taxonomy" id="3388067"/>
    <lineage>
        <taxon>Bacteria</taxon>
        <taxon>Bacillati</taxon>
        <taxon>Bacillota</taxon>
        <taxon>Bacilli</taxon>
        <taxon>Bacillales</taxon>
        <taxon>Paenibacillaceae</taxon>
        <taxon>Paenibacillus</taxon>
    </lineage>
</organism>
<dbReference type="EMBL" id="JAQAGZ010000008">
    <property type="protein sequence ID" value="MCZ8513561.1"/>
    <property type="molecule type" value="Genomic_DNA"/>
</dbReference>
<gene>
    <name evidence="1" type="ORF">O9H85_14180</name>
</gene>
<proteinExistence type="predicted"/>
<accession>A0ABT4Q9V0</accession>
<dbReference type="Proteomes" id="UP001527882">
    <property type="component" value="Unassembled WGS sequence"/>
</dbReference>
<dbReference type="RefSeq" id="WP_269882078.1">
    <property type="nucleotide sequence ID" value="NZ_JAQAGZ010000008.1"/>
</dbReference>
<name>A0ABT4Q9V0_9BACL</name>
<keyword evidence="2" id="KW-1185">Reference proteome</keyword>
<sequence length="151" mass="17417">MMKLTDPLPDLTEKRLKYNKIGSIEIFRLDCKIIENCLPHISSECICGLLKISSNGLAGWGEYILPCTKQNFDIVQWASVFVNIKGLSIPDGMCYVQSKNENWGQVRKDLAETALMDLDFQLQNPFKRQKYNNITLERSFLIEHSQAYFSF</sequence>
<reference evidence="1 2" key="1">
    <citation type="submission" date="2022-12" db="EMBL/GenBank/DDBJ databases">
        <title>Draft genome sequence of Paenibacillus sp. dW9.</title>
        <authorList>
            <person name="Choi E.-W."/>
            <person name="Kim D.-U."/>
        </authorList>
    </citation>
    <scope>NUCLEOTIDE SEQUENCE [LARGE SCALE GENOMIC DNA]</scope>
    <source>
        <strain evidence="2">dW9</strain>
    </source>
</reference>
<evidence type="ECO:0000313" key="2">
    <source>
        <dbReference type="Proteomes" id="UP001527882"/>
    </source>
</evidence>